<feature type="region of interest" description="Disordered" evidence="12">
    <location>
        <begin position="632"/>
        <end position="742"/>
    </location>
</feature>
<dbReference type="PROSITE" id="PS50026">
    <property type="entry name" value="EGF_3"/>
    <property type="match status" value="4"/>
</dbReference>
<evidence type="ECO:0000256" key="1">
    <source>
        <dbReference type="ARBA" id="ARBA00004498"/>
    </source>
</evidence>
<dbReference type="FunCoup" id="A0A6J2VR03">
    <property type="interactions" value="801"/>
</dbReference>
<dbReference type="PROSITE" id="PS00010">
    <property type="entry name" value="ASX_HYDROXYL"/>
    <property type="match status" value="5"/>
</dbReference>
<evidence type="ECO:0000313" key="15">
    <source>
        <dbReference type="Proteomes" id="UP000504632"/>
    </source>
</evidence>
<evidence type="ECO:0000313" key="16">
    <source>
        <dbReference type="RefSeq" id="XP_030634169.1"/>
    </source>
</evidence>
<keyword evidence="9" id="KW-1015">Disulfide bond</keyword>
<sequence length="1550" mass="173087">MTEWDMPGDREHVVREHVVSERVVSKPEVSDPGASQPGTSQPGTSQEDLREELKIEKRSYTPCLLLGRKVGQKFCARKSQVTPSDKAISPGSFKGQSVSDNFPRRSHWDSTNLTNFQGSGLLELQSVQTDNRLLNWNFSPPEYEEHVQETRGNPLFTSRRLKRTVNNFSAGLKQFLFEVEMAQSPLVRFLLLKYVLLLFISTCLCQRDCTGVDCPVLDNCIEEVLENGACCATCAQTGCMCEGYQFYDCVAAGFRKGKVPEGESYFVDFGSTECSCPEGGGRISCHFIPCPEIPANCIEVSEPADGCVHCERVGCVHEEQKYEAGHSFHMDPCQVCHCPNDGGKLMCYPIPDCDPQNVQKPILATTTEENTPEKHNDPIQYIFSQQGPREHLSKPFQASHHDSLPPFKLNPSHMDEEDDYDYSPTDASEPSLHDLTSPTESSIISVSHSENYTPHEATIHRGAKQELRERFGIQEASTDTPTHKDRTDQNRFSIHRDGTLNFHEDITSRGRFAIHRGNRERERFDVHKDITNVEMPAIEEGNRESEKLSVPKETTTIETSDIPEDATNSIAVIDSPPTEPPTTPQFLEETTPVLLTTEKSVSESPIYPHTVETVEQDNTTVDNKKQIIPLKNITGHDGKHGHGLVSHDRKHLPQNAGGNTLSSADDVRENIRLPGGDHGKPSKEHKLERKHERHMFPVVKFSPSSQPPLRVKADEGHPPNKQSQSLLNFRTEEEEEREERDNTLTFSVVPDPALLENCCEKGKKWASENQHCNHMSVTTEEQTSVCSAVQKQCCLGSLREDLCLTGVKAAKAGEMCEEQDNQHCVENSQKECCSCCALGLHFRREGRGCEAHQYLLYPCGHVFLTCCEEEEEGEVVFGAPTLRKKERPRPTAIPQKVLDSKFLKEAFSISASEDAANSVEDLEDVDECQRHEGRLCSHTCINTWGSYKCTCHAGYKLQQDGQTCVPESPEEENRVREDNRPVTVPVPQQETAKELSSVLNPCEGNSLCMHRCSVVGGRARCSCFPGFSLMADGHTCEDVDECKGGTHNCSSGEFCVNQDGSFQCVHLNELCDEGFILNPDRECVDVNECVTNTHTCQANERCVNTIGAFMCERQISCPAGYQLRNGVCEDIDECMVRTHNCSAGFECQNTDGSFHCSPKQRCLTGFTQDAHGNCVDINECTSVSEPCRAGFNCINTVGSYTCQRKIIICGQGYHSSPDGTRCIDVDECQTGIHRCGEGQICHNLPGSYRCDCQTGYQYDAIRQLCLDVNECWRYPGRLCAQTCENTPGSYQCSCTAGFSLAFDGKNCEDVNECDNNPCSQECANIYGSYQCYCRQGFYLKEDGHTCEDIDECSQSIGHLCAFQCVNVPGSYTCACPTHGYSMSPNGRTCRDIDECAIGAHNCSAGQTCYNIQGSFRCLSFTCPENYRKVSDTRCERVGCPNFQDCQNMPLRITYYQLSFQTNIVIPAQIFRIGPSPAYSGDNIIISIPRGNEEGYFSTRRLNSFTGAVYLQRQVREPRDFFIDVEMKLLRQGTFTTFLARIYVFITANSL</sequence>
<feature type="compositionally biased region" description="Basic and acidic residues" evidence="12">
    <location>
        <begin position="7"/>
        <end position="29"/>
    </location>
</feature>
<keyword evidence="8" id="KW-0106">Calcium</keyword>
<dbReference type="InterPro" id="IPR001881">
    <property type="entry name" value="EGF-like_Ca-bd_dom"/>
</dbReference>
<dbReference type="FunFam" id="2.10.25.10:FF:000139">
    <property type="entry name" value="Fibulin-1"/>
    <property type="match status" value="1"/>
</dbReference>
<dbReference type="Gene3D" id="2.10.25.10">
    <property type="entry name" value="Laminin"/>
    <property type="match status" value="11"/>
</dbReference>
<evidence type="ECO:0000259" key="14">
    <source>
        <dbReference type="PROSITE" id="PS50026"/>
    </source>
</evidence>
<dbReference type="GO" id="GO:0005576">
    <property type="term" value="C:extracellular region"/>
    <property type="evidence" value="ECO:0007669"/>
    <property type="project" value="InterPro"/>
</dbReference>
<dbReference type="FunFam" id="2.10.25.10:FF:000078">
    <property type="entry name" value="Fibulin-1"/>
    <property type="match status" value="1"/>
</dbReference>
<feature type="compositionally biased region" description="Basic and acidic residues" evidence="12">
    <location>
        <begin position="665"/>
        <end position="690"/>
    </location>
</feature>
<gene>
    <name evidence="16" type="primary">fbln2</name>
</gene>
<dbReference type="OrthoDB" id="4062651at2759"/>
<feature type="domain" description="EGF-like" evidence="14">
    <location>
        <begin position="1267"/>
        <end position="1308"/>
    </location>
</feature>
<evidence type="ECO:0000256" key="6">
    <source>
        <dbReference type="ARBA" id="ARBA00022729"/>
    </source>
</evidence>
<dbReference type="SUPFAM" id="SSF57184">
    <property type="entry name" value="Growth factor receptor domain"/>
    <property type="match status" value="3"/>
</dbReference>
<feature type="region of interest" description="Disordered" evidence="12">
    <location>
        <begin position="540"/>
        <end position="586"/>
    </location>
</feature>
<dbReference type="RefSeq" id="XP_030634169.1">
    <property type="nucleotide sequence ID" value="XM_030778309.1"/>
</dbReference>
<dbReference type="PROSITE" id="PS01186">
    <property type="entry name" value="EGF_2"/>
    <property type="match status" value="5"/>
</dbReference>
<dbReference type="InterPro" id="IPR026823">
    <property type="entry name" value="cEGF"/>
</dbReference>
<name>A0A6J2VR03_CHACN</name>
<dbReference type="InterPro" id="IPR000152">
    <property type="entry name" value="EGF-type_Asp/Asn_hydroxyl_site"/>
</dbReference>
<dbReference type="SMART" id="SM00104">
    <property type="entry name" value="ANATO"/>
    <property type="match status" value="3"/>
</dbReference>
<dbReference type="SUPFAM" id="SSF57196">
    <property type="entry name" value="EGF/Laminin"/>
    <property type="match status" value="2"/>
</dbReference>
<dbReference type="GO" id="GO:0030855">
    <property type="term" value="P:epithelial cell differentiation"/>
    <property type="evidence" value="ECO:0007669"/>
    <property type="project" value="UniProtKB-ARBA"/>
</dbReference>
<dbReference type="InterPro" id="IPR018097">
    <property type="entry name" value="EGF_Ca-bd_CS"/>
</dbReference>
<keyword evidence="5 11" id="KW-0245">EGF-like domain</keyword>
<feature type="domain" description="EGF-like" evidence="14">
    <location>
        <begin position="1309"/>
        <end position="1347"/>
    </location>
</feature>
<dbReference type="FunFam" id="2.10.25.10:FF:000341">
    <property type="entry name" value="Fibulin 2"/>
    <property type="match status" value="1"/>
</dbReference>
<evidence type="ECO:0000256" key="12">
    <source>
        <dbReference type="SAM" id="MobiDB-lite"/>
    </source>
</evidence>
<feature type="region of interest" description="Disordered" evidence="12">
    <location>
        <begin position="79"/>
        <end position="101"/>
    </location>
</feature>
<evidence type="ECO:0000259" key="13">
    <source>
        <dbReference type="PROSITE" id="PS01178"/>
    </source>
</evidence>
<dbReference type="CTD" id="2199"/>
<comment type="caution">
    <text evidence="11">Lacks conserved residue(s) required for the propagation of feature annotation.</text>
</comment>
<evidence type="ECO:0000256" key="3">
    <source>
        <dbReference type="ARBA" id="ARBA00022525"/>
    </source>
</evidence>
<dbReference type="InParanoid" id="A0A6J2VR03"/>
<dbReference type="Proteomes" id="UP000504632">
    <property type="component" value="Chromosome 6"/>
</dbReference>
<dbReference type="PROSITE" id="PS01178">
    <property type="entry name" value="ANAPHYLATOXIN_2"/>
    <property type="match status" value="2"/>
</dbReference>
<dbReference type="InterPro" id="IPR050751">
    <property type="entry name" value="ECM_structural_protein"/>
</dbReference>
<feature type="compositionally biased region" description="Polar residues" evidence="12">
    <location>
        <begin position="36"/>
        <end position="46"/>
    </location>
</feature>
<dbReference type="CDD" id="cd00054">
    <property type="entry name" value="EGF_CA"/>
    <property type="match status" value="7"/>
</dbReference>
<dbReference type="InterPro" id="IPR056612">
    <property type="entry name" value="FIBL-2_dom"/>
</dbReference>
<dbReference type="GO" id="GO:0071944">
    <property type="term" value="C:cell periphery"/>
    <property type="evidence" value="ECO:0007669"/>
    <property type="project" value="UniProtKB-ARBA"/>
</dbReference>
<evidence type="ECO:0000256" key="4">
    <source>
        <dbReference type="ARBA" id="ARBA00022530"/>
    </source>
</evidence>
<dbReference type="Pfam" id="PF24532">
    <property type="entry name" value="FIBL-2"/>
    <property type="match status" value="1"/>
</dbReference>
<accession>A0A6J2VR03</accession>
<dbReference type="Pfam" id="PF07645">
    <property type="entry name" value="EGF_CA"/>
    <property type="match status" value="6"/>
</dbReference>
<keyword evidence="6" id="KW-0732">Signal</keyword>
<dbReference type="InterPro" id="IPR000742">
    <property type="entry name" value="EGF"/>
</dbReference>
<keyword evidence="10" id="KW-0325">Glycoprotein</keyword>
<dbReference type="FunFam" id="2.10.25.10:FF:000010">
    <property type="entry name" value="Pro-epidermal growth factor"/>
    <property type="match status" value="3"/>
</dbReference>
<dbReference type="SMART" id="SM00181">
    <property type="entry name" value="EGF"/>
    <property type="match status" value="11"/>
</dbReference>
<comment type="subcellular location">
    <subcellularLocation>
        <location evidence="1">Secreted</location>
        <location evidence="1">Extracellular space</location>
        <location evidence="1">Extracellular matrix</location>
    </subcellularLocation>
</comment>
<dbReference type="InterPro" id="IPR055088">
    <property type="entry name" value="Fibulin_C"/>
</dbReference>
<feature type="region of interest" description="Disordered" evidence="12">
    <location>
        <begin position="387"/>
        <end position="437"/>
    </location>
</feature>
<dbReference type="PANTHER" id="PTHR24034:SF158">
    <property type="entry name" value="FIBULIN 2"/>
    <property type="match status" value="1"/>
</dbReference>
<evidence type="ECO:0000256" key="5">
    <source>
        <dbReference type="ARBA" id="ARBA00022536"/>
    </source>
</evidence>
<dbReference type="InterPro" id="IPR009030">
    <property type="entry name" value="Growth_fac_rcpt_cys_sf"/>
</dbReference>
<reference evidence="16" key="1">
    <citation type="submission" date="2025-08" db="UniProtKB">
        <authorList>
            <consortium name="RefSeq"/>
        </authorList>
    </citation>
    <scope>IDENTIFICATION</scope>
</reference>
<dbReference type="InterPro" id="IPR049883">
    <property type="entry name" value="NOTCH1_EGF-like"/>
</dbReference>
<evidence type="ECO:0000256" key="7">
    <source>
        <dbReference type="ARBA" id="ARBA00022737"/>
    </source>
</evidence>
<proteinExistence type="inferred from homology"/>
<dbReference type="GO" id="GO:0005509">
    <property type="term" value="F:calcium ion binding"/>
    <property type="evidence" value="ECO:0007669"/>
    <property type="project" value="InterPro"/>
</dbReference>
<dbReference type="InterPro" id="IPR000020">
    <property type="entry name" value="Anaphylatoxin/fibulin"/>
</dbReference>
<dbReference type="Pfam" id="PF12662">
    <property type="entry name" value="cEGF"/>
    <property type="match status" value="3"/>
</dbReference>
<evidence type="ECO:0000256" key="2">
    <source>
        <dbReference type="ARBA" id="ARBA00006127"/>
    </source>
</evidence>
<keyword evidence="4" id="KW-0272">Extracellular matrix</keyword>
<dbReference type="GeneID" id="115815351"/>
<dbReference type="PROSITE" id="PS01187">
    <property type="entry name" value="EGF_CA"/>
    <property type="match status" value="3"/>
</dbReference>
<evidence type="ECO:0000256" key="10">
    <source>
        <dbReference type="ARBA" id="ARBA00023180"/>
    </source>
</evidence>
<feature type="domain" description="EGF-like" evidence="14">
    <location>
        <begin position="1224"/>
        <end position="1266"/>
    </location>
</feature>
<organism evidence="15 16">
    <name type="scientific">Chanos chanos</name>
    <name type="common">Milkfish</name>
    <name type="synonym">Mugil chanos</name>
    <dbReference type="NCBI Taxonomy" id="29144"/>
    <lineage>
        <taxon>Eukaryota</taxon>
        <taxon>Metazoa</taxon>
        <taxon>Chordata</taxon>
        <taxon>Craniata</taxon>
        <taxon>Vertebrata</taxon>
        <taxon>Euteleostomi</taxon>
        <taxon>Actinopterygii</taxon>
        <taxon>Neopterygii</taxon>
        <taxon>Teleostei</taxon>
        <taxon>Ostariophysi</taxon>
        <taxon>Gonorynchiformes</taxon>
        <taxon>Chanidae</taxon>
        <taxon>Chanos</taxon>
    </lineage>
</organism>
<dbReference type="PANTHER" id="PTHR24034">
    <property type="entry name" value="EGF-LIKE DOMAIN-CONTAINING PROTEIN"/>
    <property type="match status" value="1"/>
</dbReference>
<feature type="compositionally biased region" description="Basic and acidic residues" evidence="12">
    <location>
        <begin position="388"/>
        <end position="403"/>
    </location>
</feature>
<comment type="similarity">
    <text evidence="2">Belongs to the fibulin family.</text>
</comment>
<keyword evidence="3" id="KW-0964">Secreted</keyword>
<dbReference type="SMART" id="SM00179">
    <property type="entry name" value="EGF_CA"/>
    <property type="match status" value="11"/>
</dbReference>
<feature type="region of interest" description="Disordered" evidence="12">
    <location>
        <begin position="1"/>
        <end position="48"/>
    </location>
</feature>
<feature type="domain" description="EGF-like" evidence="14">
    <location>
        <begin position="924"/>
        <end position="965"/>
    </location>
</feature>
<evidence type="ECO:0000256" key="11">
    <source>
        <dbReference type="PROSITE-ProRule" id="PRU00076"/>
    </source>
</evidence>
<dbReference type="Pfam" id="PF22914">
    <property type="entry name" value="Fibulin_C"/>
    <property type="match status" value="1"/>
</dbReference>
<keyword evidence="15" id="KW-1185">Reference proteome</keyword>
<protein>
    <submittedName>
        <fullName evidence="16">Fibulin-2</fullName>
    </submittedName>
</protein>
<keyword evidence="7" id="KW-0677">Repeat</keyword>
<dbReference type="FunFam" id="2.10.25.10:FF:000038">
    <property type="entry name" value="Fibrillin 2"/>
    <property type="match status" value="1"/>
</dbReference>
<evidence type="ECO:0000256" key="8">
    <source>
        <dbReference type="ARBA" id="ARBA00022837"/>
    </source>
</evidence>
<evidence type="ECO:0000256" key="9">
    <source>
        <dbReference type="ARBA" id="ARBA00023157"/>
    </source>
</evidence>
<feature type="domain" description="Anaphylatoxin-like" evidence="13">
    <location>
        <begin position="758"/>
        <end position="794"/>
    </location>
</feature>
<feature type="domain" description="Anaphylatoxin-like" evidence="13">
    <location>
        <begin position="835"/>
        <end position="867"/>
    </location>
</feature>
<feature type="compositionally biased region" description="Basic and acidic residues" evidence="12">
    <location>
        <begin position="540"/>
        <end position="550"/>
    </location>
</feature>